<proteinExistence type="predicted"/>
<dbReference type="OrthoDB" id="3535423at2759"/>
<organism evidence="1 2">
    <name type="scientific">Sclerotinia nivalis</name>
    <dbReference type="NCBI Taxonomy" id="352851"/>
    <lineage>
        <taxon>Eukaryota</taxon>
        <taxon>Fungi</taxon>
        <taxon>Dikarya</taxon>
        <taxon>Ascomycota</taxon>
        <taxon>Pezizomycotina</taxon>
        <taxon>Leotiomycetes</taxon>
        <taxon>Helotiales</taxon>
        <taxon>Sclerotiniaceae</taxon>
        <taxon>Sclerotinia</taxon>
    </lineage>
</organism>
<dbReference type="InterPro" id="IPR036291">
    <property type="entry name" value="NAD(P)-bd_dom_sf"/>
</dbReference>
<dbReference type="Gene3D" id="3.40.50.720">
    <property type="entry name" value="NAD(P)-binding Rossmann-like Domain"/>
    <property type="match status" value="1"/>
</dbReference>
<dbReference type="EMBL" id="JAPEIS010000016">
    <property type="protein sequence ID" value="KAJ8058295.1"/>
    <property type="molecule type" value="Genomic_DNA"/>
</dbReference>
<reference evidence="1" key="1">
    <citation type="submission" date="2022-11" db="EMBL/GenBank/DDBJ databases">
        <title>Genome Resource of Sclerotinia nivalis Strain SnTB1, a Plant Pathogen Isolated from American Ginseng.</title>
        <authorList>
            <person name="Fan S."/>
        </authorList>
    </citation>
    <scope>NUCLEOTIDE SEQUENCE</scope>
    <source>
        <strain evidence="1">SnTB1</strain>
    </source>
</reference>
<dbReference type="SUPFAM" id="SSF51735">
    <property type="entry name" value="NAD(P)-binding Rossmann-fold domains"/>
    <property type="match status" value="1"/>
</dbReference>
<evidence type="ECO:0000313" key="1">
    <source>
        <dbReference type="EMBL" id="KAJ8058295.1"/>
    </source>
</evidence>
<protein>
    <submittedName>
        <fullName evidence="1">Uncharacterized protein</fullName>
    </submittedName>
</protein>
<comment type="caution">
    <text evidence="1">The sequence shown here is derived from an EMBL/GenBank/DDBJ whole genome shotgun (WGS) entry which is preliminary data.</text>
</comment>
<accession>A0A9X0A8P9</accession>
<sequence>MVVALHQYHTTIISPSSKRNVMCECGIVGKPTGIYGPLDFIWLERRQTMCLFYCAATTKIMKIIVAGSTGFVATELIKQALSNSAVTSIAALARRTTAVPQNLGPGGLMSRSSNLSCVMTLNNIPKM</sequence>
<evidence type="ECO:0000313" key="2">
    <source>
        <dbReference type="Proteomes" id="UP001152300"/>
    </source>
</evidence>
<dbReference type="AlphaFoldDB" id="A0A9X0A8P9"/>
<dbReference type="Proteomes" id="UP001152300">
    <property type="component" value="Unassembled WGS sequence"/>
</dbReference>
<keyword evidence="2" id="KW-1185">Reference proteome</keyword>
<name>A0A9X0A8P9_9HELO</name>
<gene>
    <name evidence="1" type="ORF">OCU04_012489</name>
</gene>